<sequence>MLKLIRFTPEVECRSLSEEDDKCFFIQHTEDCSNAEGLINYLSFLYCNSDASLFTGGVVLLSVWIFFLFSGLATAANSLFCPALQIMAEKMKMSDNVAGVTLLALGNGAPDIFSSLAGIRQGRAELAFGELFGAGIFCTTIIAGSISFIKPFAVMQRPFLRDCVFYLAAVYFVFWVFYHRYVHLGHAIGFIALYVVYVLVVIAGRLLNSRMNRNSRNIQNPTEILPDNSSETLDDSEAGIINTPNDDSNDISDSLNQDSLLVNDTQELIPQSSTNQVTSGIESDDLSNNDSGVHVLQTVSVWSNIKEELIDLKTNLQPFSIQEWVEMKWYSRALALVEAPFYIILRLSIPLVSKEHPRQGWCRSLSCLQLALTPTWIVWAIGYGDVVIAKFLPLPLMIFVIGLSLGLFLAIFSSRKTEPKIYWIFSFLAFVVSVIWIDLIANEIMAVLFTFGVVFQLSDAILGLTILAWGNSVGDFAADVSMAKQNMPRMGFSACFGAPLLNTLLGLGISFCIVCSQLGESIPVAFTRLSLIMSVFLGLSLVTVLIYLPINGFQANKWLGIVQFSVYLIFVIIALLAEADVL</sequence>
<keyword evidence="4" id="KW-0106">Calcium</keyword>
<feature type="transmembrane region" description="Helical" evidence="9">
    <location>
        <begin position="421"/>
        <end position="441"/>
    </location>
</feature>
<dbReference type="Pfam" id="PF01699">
    <property type="entry name" value="Na_Ca_ex"/>
    <property type="match status" value="2"/>
</dbReference>
<feature type="transmembrane region" description="Helical" evidence="9">
    <location>
        <begin position="447"/>
        <end position="469"/>
    </location>
</feature>
<dbReference type="GO" id="GO:0016020">
    <property type="term" value="C:membrane"/>
    <property type="evidence" value="ECO:0007669"/>
    <property type="project" value="UniProtKB-SubCell"/>
</dbReference>
<feature type="compositionally biased region" description="Polar residues" evidence="8">
    <location>
        <begin position="218"/>
        <end position="231"/>
    </location>
</feature>
<protein>
    <recommendedName>
        <fullName evidence="10">Sodium/calcium exchanger membrane region domain-containing protein</fullName>
    </recommendedName>
</protein>
<feature type="transmembrane region" description="Helical" evidence="9">
    <location>
        <begin position="525"/>
        <end position="546"/>
    </location>
</feature>
<evidence type="ECO:0000313" key="11">
    <source>
        <dbReference type="EMBL" id="CAH0111563.1"/>
    </source>
</evidence>
<dbReference type="Gene3D" id="1.20.1420.30">
    <property type="entry name" value="NCX, central ion-binding region"/>
    <property type="match status" value="2"/>
</dbReference>
<dbReference type="PANTHER" id="PTHR12266:SF0">
    <property type="entry name" value="MITOCHONDRIAL SODIUM_CALCIUM EXCHANGER PROTEIN"/>
    <property type="match status" value="1"/>
</dbReference>
<comment type="caution">
    <text evidence="11">The sequence shown here is derived from an EMBL/GenBank/DDBJ whole genome shotgun (WGS) entry which is preliminary data.</text>
</comment>
<feature type="transmembrane region" description="Helical" evidence="9">
    <location>
        <begin position="159"/>
        <end position="178"/>
    </location>
</feature>
<dbReference type="InterPro" id="IPR044880">
    <property type="entry name" value="NCX_ion-bd_dom_sf"/>
</dbReference>
<evidence type="ECO:0000256" key="8">
    <source>
        <dbReference type="SAM" id="MobiDB-lite"/>
    </source>
</evidence>
<feature type="transmembrane region" description="Helical" evidence="9">
    <location>
        <begin position="131"/>
        <end position="152"/>
    </location>
</feature>
<comment type="subcellular location">
    <subcellularLocation>
        <location evidence="1">Membrane</location>
        <topology evidence="1">Multi-pass membrane protein</topology>
    </subcellularLocation>
</comment>
<dbReference type="GO" id="GO:0005432">
    <property type="term" value="F:calcium:sodium antiporter activity"/>
    <property type="evidence" value="ECO:0007669"/>
    <property type="project" value="TreeGrafter"/>
</dbReference>
<evidence type="ECO:0000256" key="1">
    <source>
        <dbReference type="ARBA" id="ARBA00004141"/>
    </source>
</evidence>
<dbReference type="InterPro" id="IPR051359">
    <property type="entry name" value="CaCA_antiporter"/>
</dbReference>
<feature type="region of interest" description="Disordered" evidence="8">
    <location>
        <begin position="217"/>
        <end position="250"/>
    </location>
</feature>
<feature type="transmembrane region" description="Helical" evidence="9">
    <location>
        <begin position="558"/>
        <end position="577"/>
    </location>
</feature>
<evidence type="ECO:0000256" key="2">
    <source>
        <dbReference type="ARBA" id="ARBA00022448"/>
    </source>
</evidence>
<keyword evidence="2" id="KW-0813">Transport</keyword>
<feature type="domain" description="Sodium/calcium exchanger membrane region" evidence="10">
    <location>
        <begin position="62"/>
        <end position="202"/>
    </location>
</feature>
<evidence type="ECO:0000256" key="5">
    <source>
        <dbReference type="ARBA" id="ARBA00022692"/>
    </source>
</evidence>
<feature type="transmembrane region" description="Helical" evidence="9">
    <location>
        <begin position="51"/>
        <end position="76"/>
    </location>
</feature>
<feature type="transmembrane region" description="Helical" evidence="9">
    <location>
        <begin position="184"/>
        <end position="207"/>
    </location>
</feature>
<feature type="domain" description="Sodium/calcium exchanger membrane region" evidence="10">
    <location>
        <begin position="426"/>
        <end position="575"/>
    </location>
</feature>
<evidence type="ECO:0000259" key="10">
    <source>
        <dbReference type="Pfam" id="PF01699"/>
    </source>
</evidence>
<feature type="transmembrane region" description="Helical" evidence="9">
    <location>
        <begin position="490"/>
        <end position="519"/>
    </location>
</feature>
<evidence type="ECO:0000256" key="9">
    <source>
        <dbReference type="SAM" id="Phobius"/>
    </source>
</evidence>
<evidence type="ECO:0000256" key="3">
    <source>
        <dbReference type="ARBA" id="ARBA00022449"/>
    </source>
</evidence>
<evidence type="ECO:0000256" key="6">
    <source>
        <dbReference type="ARBA" id="ARBA00022989"/>
    </source>
</evidence>
<organism evidence="11 12">
    <name type="scientific">Daphnia galeata</name>
    <dbReference type="NCBI Taxonomy" id="27404"/>
    <lineage>
        <taxon>Eukaryota</taxon>
        <taxon>Metazoa</taxon>
        <taxon>Ecdysozoa</taxon>
        <taxon>Arthropoda</taxon>
        <taxon>Crustacea</taxon>
        <taxon>Branchiopoda</taxon>
        <taxon>Diplostraca</taxon>
        <taxon>Cladocera</taxon>
        <taxon>Anomopoda</taxon>
        <taxon>Daphniidae</taxon>
        <taxon>Daphnia</taxon>
    </lineage>
</organism>
<accession>A0A8J2WU37</accession>
<dbReference type="Proteomes" id="UP000789390">
    <property type="component" value="Unassembled WGS sequence"/>
</dbReference>
<dbReference type="InterPro" id="IPR004837">
    <property type="entry name" value="NaCa_Exmemb"/>
</dbReference>
<evidence type="ECO:0000313" key="12">
    <source>
        <dbReference type="Proteomes" id="UP000789390"/>
    </source>
</evidence>
<keyword evidence="6 9" id="KW-1133">Transmembrane helix</keyword>
<reference evidence="11" key="1">
    <citation type="submission" date="2021-11" db="EMBL/GenBank/DDBJ databases">
        <authorList>
            <person name="Schell T."/>
        </authorList>
    </citation>
    <scope>NUCLEOTIDE SEQUENCE</scope>
    <source>
        <strain evidence="11">M5</strain>
    </source>
</reference>
<keyword evidence="4" id="KW-0406">Ion transport</keyword>
<proteinExistence type="predicted"/>
<dbReference type="OrthoDB" id="407410at2759"/>
<name>A0A8J2WU37_9CRUS</name>
<dbReference type="PANTHER" id="PTHR12266">
    <property type="entry name" value="NA+/CA2+ K+ INDEPENDENT EXCHANGER"/>
    <property type="match status" value="1"/>
</dbReference>
<keyword evidence="12" id="KW-1185">Reference proteome</keyword>
<keyword evidence="5 9" id="KW-0812">Transmembrane</keyword>
<keyword evidence="4" id="KW-0109">Calcium transport</keyword>
<dbReference type="EMBL" id="CAKKLH010000314">
    <property type="protein sequence ID" value="CAH0111563.1"/>
    <property type="molecule type" value="Genomic_DNA"/>
</dbReference>
<feature type="transmembrane region" description="Helical" evidence="9">
    <location>
        <begin position="97"/>
        <end position="119"/>
    </location>
</feature>
<gene>
    <name evidence="11" type="ORF">DGAL_LOCUS15211</name>
</gene>
<feature type="transmembrane region" description="Helical" evidence="9">
    <location>
        <begin position="361"/>
        <end position="382"/>
    </location>
</feature>
<evidence type="ECO:0000256" key="7">
    <source>
        <dbReference type="ARBA" id="ARBA00023136"/>
    </source>
</evidence>
<feature type="transmembrane region" description="Helical" evidence="9">
    <location>
        <begin position="394"/>
        <end position="414"/>
    </location>
</feature>
<keyword evidence="7 9" id="KW-0472">Membrane</keyword>
<dbReference type="GO" id="GO:0006874">
    <property type="term" value="P:intracellular calcium ion homeostasis"/>
    <property type="evidence" value="ECO:0007669"/>
    <property type="project" value="TreeGrafter"/>
</dbReference>
<keyword evidence="3" id="KW-0050">Antiport</keyword>
<evidence type="ECO:0000256" key="4">
    <source>
        <dbReference type="ARBA" id="ARBA00022568"/>
    </source>
</evidence>
<dbReference type="AlphaFoldDB" id="A0A8J2WU37"/>